<keyword evidence="2" id="KW-1185">Reference proteome</keyword>
<name>A0ABT3JLM4_9FLAO</name>
<dbReference type="EMBL" id="JAPCHZ010000002">
    <property type="protein sequence ID" value="MCW4451659.1"/>
    <property type="molecule type" value="Genomic_DNA"/>
</dbReference>
<evidence type="ECO:0000313" key="2">
    <source>
        <dbReference type="Proteomes" id="UP001209107"/>
    </source>
</evidence>
<dbReference type="Proteomes" id="UP001209107">
    <property type="component" value="Unassembled WGS sequence"/>
</dbReference>
<evidence type="ECO:0000313" key="1">
    <source>
        <dbReference type="EMBL" id="MCW4451659.1"/>
    </source>
</evidence>
<gene>
    <name evidence="1" type="ORF">OK344_05495</name>
</gene>
<proteinExistence type="predicted"/>
<organism evidence="1 2">
    <name type="scientific">Kaistella yananensis</name>
    <dbReference type="NCBI Taxonomy" id="2989820"/>
    <lineage>
        <taxon>Bacteria</taxon>
        <taxon>Pseudomonadati</taxon>
        <taxon>Bacteroidota</taxon>
        <taxon>Flavobacteriia</taxon>
        <taxon>Flavobacteriales</taxon>
        <taxon>Weeksellaceae</taxon>
        <taxon>Chryseobacterium group</taxon>
        <taxon>Kaistella</taxon>
    </lineage>
</organism>
<dbReference type="RefSeq" id="WP_265143839.1">
    <property type="nucleotide sequence ID" value="NZ_JAPCHZ010000002.1"/>
</dbReference>
<sequence length="218" mass="25048">MKKYALILLLFYGIMSFSQEKTQTDRMIEEIQQIKQNQTEMKLVWWIPTEYWEVALQDNGSVTAEQLNYLKELLNDYTIIAAGNYKLDSDSGGLNFTVIDSSKKVVFYGLQGQKVTPLKESEIDDKVLIIVNQTLKPLFAQMLGKMGSGVNFFIYNNLEHGNRIIDPNQTGNFKVDLNGEIFQWKLPLVSLMDEKTCPVDQQKMSGNWNFCPFHGNKL</sequence>
<accession>A0ABT3JLM4</accession>
<protein>
    <submittedName>
        <fullName evidence="1">Uncharacterized protein</fullName>
    </submittedName>
</protein>
<comment type="caution">
    <text evidence="1">The sequence shown here is derived from an EMBL/GenBank/DDBJ whole genome shotgun (WGS) entry which is preliminary data.</text>
</comment>
<reference evidence="1 2" key="1">
    <citation type="submission" date="2022-10" db="EMBL/GenBank/DDBJ databases">
        <title>Kaistella sp. BT-6-1-3.</title>
        <authorList>
            <person name="Ai J."/>
            <person name="Deng Z."/>
        </authorList>
    </citation>
    <scope>NUCLEOTIDE SEQUENCE [LARGE SCALE GENOMIC DNA]</scope>
    <source>
        <strain evidence="1 2">BT6-1-3</strain>
    </source>
</reference>